<name>A0A1W0XF48_HYPEX</name>
<keyword evidence="4" id="KW-1185">Reference proteome</keyword>
<dbReference type="SUPFAM" id="SSF55729">
    <property type="entry name" value="Acyl-CoA N-acyltransferases (Nat)"/>
    <property type="match status" value="1"/>
</dbReference>
<comment type="caution">
    <text evidence="3">The sequence shown here is derived from an EMBL/GenBank/DDBJ whole genome shotgun (WGS) entry which is preliminary data.</text>
</comment>
<dbReference type="PANTHER" id="PTHR15298:SF1">
    <property type="entry name" value="GLYCINE N-ACYLTRANSFERASE-LIKE PROTEIN"/>
    <property type="match status" value="1"/>
</dbReference>
<keyword evidence="1" id="KW-0012">Acyltransferase</keyword>
<dbReference type="PROSITE" id="PS51186">
    <property type="entry name" value="GNAT"/>
    <property type="match status" value="1"/>
</dbReference>
<protein>
    <recommendedName>
        <fullName evidence="1">Glycine N-acyltransferase-like protein</fullName>
        <ecNumber evidence="1">2.3.1.-</ecNumber>
    </recommendedName>
</protein>
<dbReference type="InterPro" id="IPR013653">
    <property type="entry name" value="GCN5-like_dom"/>
</dbReference>
<evidence type="ECO:0000313" key="3">
    <source>
        <dbReference type="EMBL" id="OQV25981.1"/>
    </source>
</evidence>
<dbReference type="Pfam" id="PF08445">
    <property type="entry name" value="FR47"/>
    <property type="match status" value="1"/>
</dbReference>
<evidence type="ECO:0000256" key="1">
    <source>
        <dbReference type="RuleBase" id="RU368002"/>
    </source>
</evidence>
<dbReference type="InterPro" id="IPR000182">
    <property type="entry name" value="GNAT_dom"/>
</dbReference>
<organism evidence="3 4">
    <name type="scientific">Hypsibius exemplaris</name>
    <name type="common">Freshwater tardigrade</name>
    <dbReference type="NCBI Taxonomy" id="2072580"/>
    <lineage>
        <taxon>Eukaryota</taxon>
        <taxon>Metazoa</taxon>
        <taxon>Ecdysozoa</taxon>
        <taxon>Tardigrada</taxon>
        <taxon>Eutardigrada</taxon>
        <taxon>Parachela</taxon>
        <taxon>Hypsibioidea</taxon>
        <taxon>Hypsibiidae</taxon>
        <taxon>Hypsibius</taxon>
    </lineage>
</organism>
<dbReference type="AlphaFoldDB" id="A0A1W0XF48"/>
<comment type="similarity">
    <text evidence="1">Belongs to the glycine N-acyltransferase family.</text>
</comment>
<dbReference type="Gene3D" id="3.40.630.30">
    <property type="match status" value="1"/>
</dbReference>
<dbReference type="InterPro" id="IPR016181">
    <property type="entry name" value="Acyl_CoA_acyltransferase"/>
</dbReference>
<dbReference type="GO" id="GO:0005739">
    <property type="term" value="C:mitochondrion"/>
    <property type="evidence" value="ECO:0007669"/>
    <property type="project" value="InterPro"/>
</dbReference>
<keyword evidence="1" id="KW-0808">Transferase</keyword>
<dbReference type="EMBL" id="MTYJ01000001">
    <property type="protein sequence ID" value="OQV25981.1"/>
    <property type="molecule type" value="Genomic_DNA"/>
</dbReference>
<proteinExistence type="inferred from homology"/>
<dbReference type="EC" id="2.3.1.-" evidence="1"/>
<dbReference type="GO" id="GO:0047961">
    <property type="term" value="F:glycine N-acyltransferase activity"/>
    <property type="evidence" value="ECO:0007669"/>
    <property type="project" value="InterPro"/>
</dbReference>
<dbReference type="Proteomes" id="UP000192578">
    <property type="component" value="Unassembled WGS sequence"/>
</dbReference>
<evidence type="ECO:0000313" key="4">
    <source>
        <dbReference type="Proteomes" id="UP000192578"/>
    </source>
</evidence>
<dbReference type="OrthoDB" id="61870at2759"/>
<accession>A0A1W0XF48</accession>
<dbReference type="InterPro" id="IPR010313">
    <property type="entry name" value="Glycine_N-acyltransferase"/>
</dbReference>
<gene>
    <name evidence="3" type="ORF">BV898_00117</name>
</gene>
<sequence>MSVIVLDQTQLSVVLADLSSYRPRSMMMEQMISNTLSERCAWPGIEYVVDNFPGWSVCICRPDGSPASVSRCTDYTVSVFSKTPEALERFLDAPGVVRWDRPVDFFAMQKTDEYDVIRRKCLAINPVLQYDKPANSDVYILELDKISTIPLPAGLRLGELGPQHEQYVRTKWPWGFKTGVKQFLEYVLEPSNGFPNSAIFDRDRPVAHILYTADGSIGLGLVDPDYRGKGLYQIVLYDITKKILNVIRQRVVYGYVFAGNVASARCFERMGGTKLPFLVDWLTSSPAVIHSEQGQ</sequence>
<feature type="domain" description="N-acetyltransferase" evidence="2">
    <location>
        <begin position="155"/>
        <end position="295"/>
    </location>
</feature>
<reference evidence="4" key="1">
    <citation type="submission" date="2017-01" db="EMBL/GenBank/DDBJ databases">
        <title>Comparative genomics of anhydrobiosis in the tardigrade Hypsibius dujardini.</title>
        <authorList>
            <person name="Yoshida Y."/>
            <person name="Koutsovoulos G."/>
            <person name="Laetsch D."/>
            <person name="Stevens L."/>
            <person name="Kumar S."/>
            <person name="Horikawa D."/>
            <person name="Ishino K."/>
            <person name="Komine S."/>
            <person name="Tomita M."/>
            <person name="Blaxter M."/>
            <person name="Arakawa K."/>
        </authorList>
    </citation>
    <scope>NUCLEOTIDE SEQUENCE [LARGE SCALE GENOMIC DNA]</scope>
    <source>
        <strain evidence="4">Z151</strain>
    </source>
</reference>
<evidence type="ECO:0000259" key="2">
    <source>
        <dbReference type="PROSITE" id="PS51186"/>
    </source>
</evidence>
<dbReference type="PANTHER" id="PTHR15298">
    <property type="entry name" value="L-COA N-ACYLTRANSFERASE-RELATED"/>
    <property type="match status" value="1"/>
</dbReference>